<dbReference type="STRING" id="1963.AQJ27_49840"/>
<dbReference type="InterPro" id="IPR004805">
    <property type="entry name" value="DnaE2/DnaE/PolC"/>
</dbReference>
<dbReference type="PANTHER" id="PTHR32294">
    <property type="entry name" value="DNA POLYMERASE III SUBUNIT ALPHA"/>
    <property type="match status" value="1"/>
</dbReference>
<evidence type="ECO:0000256" key="1">
    <source>
        <dbReference type="SAM" id="MobiDB-lite"/>
    </source>
</evidence>
<comment type="caution">
    <text evidence="2">The sequence shown here is derived from an EMBL/GenBank/DDBJ whole genome shotgun (WGS) entry which is preliminary data.</text>
</comment>
<dbReference type="Proteomes" id="UP000217446">
    <property type="component" value="Unassembled WGS sequence"/>
</dbReference>
<keyword evidence="2" id="KW-0808">Transferase</keyword>
<reference evidence="3" key="1">
    <citation type="submission" date="2017-05" db="EMBL/GenBank/DDBJ databases">
        <title>Streptomyces olivochromogenes NBRC 3561 whole genome shotgun sequence.</title>
        <authorList>
            <person name="Dohra H."/>
            <person name="Kodani S."/>
        </authorList>
    </citation>
    <scope>NUCLEOTIDE SEQUENCE [LARGE SCALE GENOMIC DNA]</scope>
    <source>
        <strain evidence="3">NBRC 3561</strain>
    </source>
</reference>
<dbReference type="GO" id="GO:0003887">
    <property type="term" value="F:DNA-directed DNA polymerase activity"/>
    <property type="evidence" value="ECO:0007669"/>
    <property type="project" value="UniProtKB-KW"/>
</dbReference>
<dbReference type="EMBL" id="BDQI01000053">
    <property type="protein sequence ID" value="GAX58437.1"/>
    <property type="molecule type" value="Genomic_DNA"/>
</dbReference>
<dbReference type="AlphaFoldDB" id="A0A250VW49"/>
<evidence type="ECO:0000313" key="3">
    <source>
        <dbReference type="Proteomes" id="UP000217446"/>
    </source>
</evidence>
<keyword evidence="2" id="KW-0239">DNA-directed DNA polymerase</keyword>
<dbReference type="PANTHER" id="PTHR32294:SF4">
    <property type="entry name" value="ERROR-PRONE DNA POLYMERASE"/>
    <property type="match status" value="1"/>
</dbReference>
<accession>A0A250VW49</accession>
<protein>
    <submittedName>
        <fullName evidence="2">DNA-directed DNA polymerase</fullName>
        <ecNumber evidence="2">2.7.7.7</ecNumber>
    </submittedName>
</protein>
<sequence length="283" mass="30967">MTAWWCCSVLPPSRWPRSWRAARIWQSASSRRGRRSPGRACAWRPCTWAIPALAVQLGDQLGIPVVVSNAVRYADPGQHRLADVLDAARLLRPIDRRAVDGGERWLKGTAEMTALAVRIAEAAGHGLERAAALLAETEETAASCTVDPVRDLGLGTPHFPEPHVVGADRARGGAMRLLRQRCEAGMTARGLDTDAAAVRQLDYELGVIGRLGYEGYFLAVAQVVADVVGSHFACPFLIDGDPFLAQGTTQWDERPSDRSLVVVRSRSRSMQRSPPARSWIRRS</sequence>
<keyword evidence="2" id="KW-0548">Nucleotidyltransferase</keyword>
<gene>
    <name evidence="2" type="ORF">SO3561_10010</name>
</gene>
<name>A0A250VW49_STROL</name>
<feature type="region of interest" description="Disordered" evidence="1">
    <location>
        <begin position="262"/>
        <end position="283"/>
    </location>
</feature>
<dbReference type="EC" id="2.7.7.7" evidence="2"/>
<dbReference type="GO" id="GO:0006260">
    <property type="term" value="P:DNA replication"/>
    <property type="evidence" value="ECO:0007669"/>
    <property type="project" value="InterPro"/>
</dbReference>
<dbReference type="Gene3D" id="3.20.20.140">
    <property type="entry name" value="Metal-dependent hydrolases"/>
    <property type="match status" value="1"/>
</dbReference>
<proteinExistence type="predicted"/>
<evidence type="ECO:0000313" key="2">
    <source>
        <dbReference type="EMBL" id="GAX58437.1"/>
    </source>
</evidence>
<keyword evidence="3" id="KW-1185">Reference proteome</keyword>
<organism evidence="2 3">
    <name type="scientific">Streptomyces olivochromogenes</name>
    <dbReference type="NCBI Taxonomy" id="1963"/>
    <lineage>
        <taxon>Bacteria</taxon>
        <taxon>Bacillati</taxon>
        <taxon>Actinomycetota</taxon>
        <taxon>Actinomycetes</taxon>
        <taxon>Kitasatosporales</taxon>
        <taxon>Streptomycetaceae</taxon>
        <taxon>Streptomyces</taxon>
    </lineage>
</organism>
<dbReference type="GO" id="GO:0008408">
    <property type="term" value="F:3'-5' exonuclease activity"/>
    <property type="evidence" value="ECO:0007669"/>
    <property type="project" value="InterPro"/>
</dbReference>